<feature type="region of interest" description="Disordered" evidence="2">
    <location>
        <begin position="1"/>
        <end position="23"/>
    </location>
</feature>
<organism evidence="3 4">
    <name type="scientific">Bordetella bronchiseptica 253</name>
    <dbReference type="NCBI Taxonomy" id="568707"/>
    <lineage>
        <taxon>Bacteria</taxon>
        <taxon>Pseudomonadati</taxon>
        <taxon>Pseudomonadota</taxon>
        <taxon>Betaproteobacteria</taxon>
        <taxon>Burkholderiales</taxon>
        <taxon>Alcaligenaceae</taxon>
        <taxon>Bordetella</taxon>
    </lineage>
</organism>
<gene>
    <name evidence="3" type="ORF">BN112_4807</name>
</gene>
<protein>
    <recommendedName>
        <fullName evidence="5">Phosphosulfolactate synthase</fullName>
    </recommendedName>
</protein>
<dbReference type="Proteomes" id="UP000007564">
    <property type="component" value="Chromosome"/>
</dbReference>
<dbReference type="KEGG" id="bbh:BN112_4807"/>
<dbReference type="Gene3D" id="3.20.20.70">
    <property type="entry name" value="Aldolase class I"/>
    <property type="match status" value="1"/>
</dbReference>
<accession>A0A0C6PEW1</accession>
<dbReference type="EMBL" id="HE965806">
    <property type="protein sequence ID" value="CCJ56721.1"/>
    <property type="molecule type" value="Genomic_DNA"/>
</dbReference>
<evidence type="ECO:0000313" key="4">
    <source>
        <dbReference type="Proteomes" id="UP000007564"/>
    </source>
</evidence>
<evidence type="ECO:0000256" key="1">
    <source>
        <dbReference type="ARBA" id="ARBA00010424"/>
    </source>
</evidence>
<dbReference type="InterPro" id="IPR036112">
    <property type="entry name" value="ComA_synth_sf"/>
</dbReference>
<dbReference type="Pfam" id="PF02679">
    <property type="entry name" value="ComA"/>
    <property type="match status" value="1"/>
</dbReference>
<dbReference type="AlphaFoldDB" id="A0A0C6PEW1"/>
<dbReference type="InterPro" id="IPR003830">
    <property type="entry name" value="ComA_synth"/>
</dbReference>
<evidence type="ECO:0000256" key="2">
    <source>
        <dbReference type="SAM" id="MobiDB-lite"/>
    </source>
</evidence>
<name>A0A0C6PEW1_BORBO</name>
<dbReference type="RefSeq" id="WP_003821483.1">
    <property type="nucleotide sequence ID" value="NC_019382.1"/>
</dbReference>
<dbReference type="OrthoDB" id="7809088at2"/>
<comment type="similarity">
    <text evidence="1">Belongs to the phosphosulfolactate synthase family.</text>
</comment>
<dbReference type="InterPro" id="IPR013785">
    <property type="entry name" value="Aldolase_TIM"/>
</dbReference>
<sequence>MDKPRTAPVASLSPLSFDHDHRSKKPRAVGLTSVIDFGPDGFGWTGPASLRDYLRCVADYIDYAKIYAMNALILPEEIVRETVRIYRDADIKPYAGGILFEYAYLKNELDGYIRHLKKLGMPRIEVSENYLDFGDDERMRHIETMQKHGFEVIYEFGRKNPTEPFSLAQLERVIRSNVAMGVHHTIIEQSEIDCVSASNPAILKDIAARDWFRNIFIEADPYAFPKGHATLLEKFGDGVNLANITADQVLRLQGFRYGVGRAVNYSILSRI</sequence>
<evidence type="ECO:0008006" key="5">
    <source>
        <dbReference type="Google" id="ProtNLM"/>
    </source>
</evidence>
<evidence type="ECO:0000313" key="3">
    <source>
        <dbReference type="EMBL" id="CCJ56721.1"/>
    </source>
</evidence>
<reference evidence="3 4" key="1">
    <citation type="journal article" date="2012" name="BMC Genomics">
        <title>Comparative genomics of the classical Bordetella subspecies: the evolution and exchange of virulence-associated diversity amongst closely related pathogens.</title>
        <authorList>
            <person name="Park J."/>
            <person name="Zhang Y."/>
            <person name="Buboltz A.M."/>
            <person name="Zhang X."/>
            <person name="Schuster S.C."/>
            <person name="Ahuja U."/>
            <person name="Liu M."/>
            <person name="Miller J.F."/>
            <person name="Sebaihia M."/>
            <person name="Bentley S.D."/>
            <person name="Parkhill J."/>
            <person name="Harvill E.T."/>
        </authorList>
    </citation>
    <scope>NUCLEOTIDE SEQUENCE [LARGE SCALE GENOMIC DNA]</scope>
    <source>
        <strain evidence="3 4">253</strain>
    </source>
</reference>
<dbReference type="SUPFAM" id="SSF102110">
    <property type="entry name" value="(2r)-phospho-3-sulfolactate synthase ComA"/>
    <property type="match status" value="1"/>
</dbReference>
<dbReference type="HOGENOM" id="CLU_062679_2_0_4"/>
<dbReference type="GeneID" id="93204938"/>
<proteinExistence type="inferred from homology"/>